<dbReference type="InParanoid" id="A0A146G5N9"/>
<evidence type="ECO:0000313" key="2">
    <source>
        <dbReference type="EMBL" id="GAT33075.1"/>
    </source>
</evidence>
<dbReference type="AlphaFoldDB" id="A0A146G5N9"/>
<proteinExistence type="predicted"/>
<keyword evidence="1" id="KW-0732">Signal</keyword>
<accession>A0A146G5N9</accession>
<dbReference type="STRING" id="690879.TSACC_21480"/>
<reference evidence="3" key="1">
    <citation type="journal article" date="2017" name="Genome Announc.">
        <title>Draft Genome Sequence of Terrimicrobium sacchariphilum NM-5T, a Facultative Anaerobic Soil Bacterium of the Class Spartobacteria.</title>
        <authorList>
            <person name="Qiu Y.L."/>
            <person name="Tourlousse D.M."/>
            <person name="Matsuura N."/>
            <person name="Ohashi A."/>
            <person name="Sekiguchi Y."/>
        </authorList>
    </citation>
    <scope>NUCLEOTIDE SEQUENCE [LARGE SCALE GENOMIC DNA]</scope>
    <source>
        <strain evidence="3">NM-5</strain>
    </source>
</reference>
<dbReference type="EMBL" id="BDCO01000002">
    <property type="protein sequence ID" value="GAT33075.1"/>
    <property type="molecule type" value="Genomic_DNA"/>
</dbReference>
<evidence type="ECO:0000256" key="1">
    <source>
        <dbReference type="SAM" id="SignalP"/>
    </source>
</evidence>
<dbReference type="Proteomes" id="UP000076023">
    <property type="component" value="Unassembled WGS sequence"/>
</dbReference>
<name>A0A146G5N9_TERSA</name>
<keyword evidence="3" id="KW-1185">Reference proteome</keyword>
<dbReference type="OrthoDB" id="9831248at2"/>
<dbReference type="RefSeq" id="WP_075078850.1">
    <property type="nucleotide sequence ID" value="NZ_BDCO01000002.1"/>
</dbReference>
<sequence>MRHLSLIFTVGLTCAFLVACKPAPQSNVVPAQVIEVATPLHPGIELYINNYVLGPNQGSTTQPDFSRWSPDVKTKFSATTSEEGKPPYSASIEYLGRKPDGDLYNVTISFPIAGTTKTLSRELVYPGGDVELLRDTEYRIGIRPKTAE</sequence>
<feature type="signal peptide" evidence="1">
    <location>
        <begin position="1"/>
        <end position="19"/>
    </location>
</feature>
<comment type="caution">
    <text evidence="2">The sequence shown here is derived from an EMBL/GenBank/DDBJ whole genome shotgun (WGS) entry which is preliminary data.</text>
</comment>
<dbReference type="PROSITE" id="PS51257">
    <property type="entry name" value="PROKAR_LIPOPROTEIN"/>
    <property type="match status" value="1"/>
</dbReference>
<evidence type="ECO:0000313" key="3">
    <source>
        <dbReference type="Proteomes" id="UP000076023"/>
    </source>
</evidence>
<protein>
    <submittedName>
        <fullName evidence="2">Uncharacterized protein</fullName>
    </submittedName>
</protein>
<organism evidence="2 3">
    <name type="scientific">Terrimicrobium sacchariphilum</name>
    <dbReference type="NCBI Taxonomy" id="690879"/>
    <lineage>
        <taxon>Bacteria</taxon>
        <taxon>Pseudomonadati</taxon>
        <taxon>Verrucomicrobiota</taxon>
        <taxon>Terrimicrobiia</taxon>
        <taxon>Terrimicrobiales</taxon>
        <taxon>Terrimicrobiaceae</taxon>
        <taxon>Terrimicrobium</taxon>
    </lineage>
</organism>
<gene>
    <name evidence="2" type="ORF">TSACC_21480</name>
</gene>
<feature type="chain" id="PRO_5007524437" evidence="1">
    <location>
        <begin position="20"/>
        <end position="148"/>
    </location>
</feature>